<gene>
    <name evidence="3" type="ORF">SapgrDRAFT_2520</name>
</gene>
<feature type="chain" id="PRO_5003737030" description="Secretion system C-terminal sorting domain-containing protein" evidence="1">
    <location>
        <begin position="28"/>
        <end position="1143"/>
    </location>
</feature>
<dbReference type="Pfam" id="PF18962">
    <property type="entry name" value="Por_Secre_tail"/>
    <property type="match status" value="1"/>
</dbReference>
<dbReference type="OrthoDB" id="7794186at2"/>
<dbReference type="RefSeq" id="WP_002659911.1">
    <property type="nucleotide sequence ID" value="NZ_JH719942.1"/>
</dbReference>
<accession>J0P322</accession>
<evidence type="ECO:0000256" key="1">
    <source>
        <dbReference type="SAM" id="SignalP"/>
    </source>
</evidence>
<name>J0P322_9BACT</name>
<dbReference type="AlphaFoldDB" id="J0P322"/>
<dbReference type="InterPro" id="IPR026444">
    <property type="entry name" value="Secre_tail"/>
</dbReference>
<dbReference type="HOGENOM" id="CLU_277414_0_0_10"/>
<sequence length="1143" mass="120742">MRELTTSISRLAWISLSFLLLPLSSSATHIVGADLTYQCLGGNQYQVNLQFYRDCSGVSAPSSATININSASCGQSTSVTLTQTSFAEASPLCPAELPNSSCNGGSLQGVEVYQYSGTITLPAACTDWILSYRTGNRNNVVTNITNPGSAWMYIEALLNNLDGGCNSSPSFTTPPVPYICEGVPFEYNHGVIDAEGDSIAYSMITPLDNAGTGVTFSGGFTANQPMSTTGTFGFNPNTGQISITPNGTQIAAIAVLVEEFRNGVLIGNTIRDMQIVVINCSNNVLSVDPVSNVSGASLSGTTLSTCEGNNMSFRVRAQDPDLTDLIQISETVTANLPGATISIVDNVNPAYIDVNWTVPNGALANYNFTLTFEDNSCPIPGFQVLGYSVQLPTVRMGSQNIEKCPSQTLTTPLSASSGTAGTYAWGPATGLSCTNCQNPTATVNAPSTYRVTFTDGSTGCTATNAVNIIDQDIQLNVSASTNNYCTGDPPVQLEAELLINGVPLNSSNCVAERNMITKPMLTNNNTHNFGGIPTSPNAGATLDICVQGDINSTNENWTIQDENGNTLTIIADASGPAQCGAAECVSLTVSQAQLASWAADGVVSFTSIGSSAVNPSLCTNDSVSITLSYCGATNYTEAMPLGVSASCYDQGIQASGATLNNITTITFAGTPIGASGGGTLTIYAYGDLNGSNEVWDIDDENGSPIGSIGGGGTQCGTVHSTTISLTDAQIDAWAANGSIVFTATDQGGINESLCGGDSLRMELSYCTPAAGGNDCSGTTLNYTHQLLFNGSVPDASSNVSLEFCIEGDYGSSSEGVELFGEDGVSLGFFNEVTAGASYSDCGSPGFCNTVLIPSASWNSWNDDGQVTLTLVPNNNVNFSCSGNYSCLTDARVDYQIGGVNYYNWSPTATLSDPNIANPTATPIGSSTTYQVNATDGSCALTNNVTISCVLVATNCENFQVENSESGQPRLFWTLAQEEDHLAVHIERANADGDFQTVAFVPSTGNQATAQNYQWQENQILWPNTDYYYRLVLEKLDGSLEQICEQQHFRYQDDKGFNFLTLYPNPSRSTAFLRLQLPQDMQLEVQITDVLGRNLAQMPQLNLQAGIQEFELSPLANLPAGQYFICIKSEGGSYQKTLRFSKIN</sequence>
<feature type="domain" description="Secretion system C-terminal sorting" evidence="2">
    <location>
        <begin position="1061"/>
        <end position="1135"/>
    </location>
</feature>
<reference evidence="4" key="1">
    <citation type="journal article" date="2012" name="Stand. Genomic Sci.">
        <title>Permanent draft genome sequence of the gliding predator Saprospira grandis strain Sa g1 (= HR1).</title>
        <authorList>
            <person name="Mavromatis K."/>
            <person name="Chertkov O."/>
            <person name="Lapidus A."/>
            <person name="Nolan M."/>
            <person name="Lucas S."/>
            <person name="Tice H."/>
            <person name="Del Rio T.G."/>
            <person name="Cheng J.F."/>
            <person name="Han C."/>
            <person name="Tapia R."/>
            <person name="Bruce D."/>
            <person name="Goodwin L.A."/>
            <person name="Pitluck S."/>
            <person name="Huntemann M."/>
            <person name="Liolios K."/>
            <person name="Pagani I."/>
            <person name="Ivanova N."/>
            <person name="Mikhailova N."/>
            <person name="Pati A."/>
            <person name="Chen A."/>
            <person name="Palaniappan K."/>
            <person name="Land M."/>
            <person name="Brambilla E.M."/>
            <person name="Rohde M."/>
            <person name="Spring S."/>
            <person name="Goker M."/>
            <person name="Detter J.C."/>
            <person name="Bristow J."/>
            <person name="Eisen J.A."/>
            <person name="Markowitz V."/>
            <person name="Hugenholtz P."/>
            <person name="Kyrpides N.C."/>
            <person name="Klenk H.P."/>
            <person name="Woyke T."/>
        </authorList>
    </citation>
    <scope>NUCLEOTIDE SEQUENCE [LARGE SCALE GENOMIC DNA]</scope>
    <source>
        <strain evidence="4">DSM 2844</strain>
    </source>
</reference>
<dbReference type="NCBIfam" id="TIGR04183">
    <property type="entry name" value="Por_Secre_tail"/>
    <property type="match status" value="1"/>
</dbReference>
<protein>
    <recommendedName>
        <fullName evidence="2">Secretion system C-terminal sorting domain-containing protein</fullName>
    </recommendedName>
</protein>
<keyword evidence="1" id="KW-0732">Signal</keyword>
<organism evidence="3 4">
    <name type="scientific">Saprospira grandis DSM 2844</name>
    <dbReference type="NCBI Taxonomy" id="694433"/>
    <lineage>
        <taxon>Bacteria</taxon>
        <taxon>Pseudomonadati</taxon>
        <taxon>Bacteroidota</taxon>
        <taxon>Saprospiria</taxon>
        <taxon>Saprospirales</taxon>
        <taxon>Saprospiraceae</taxon>
        <taxon>Saprospira</taxon>
    </lineage>
</organism>
<evidence type="ECO:0000313" key="4">
    <source>
        <dbReference type="Proteomes" id="UP000005113"/>
    </source>
</evidence>
<feature type="signal peptide" evidence="1">
    <location>
        <begin position="1"/>
        <end position="27"/>
    </location>
</feature>
<evidence type="ECO:0000259" key="2">
    <source>
        <dbReference type="Pfam" id="PF18962"/>
    </source>
</evidence>
<dbReference type="Proteomes" id="UP000005113">
    <property type="component" value="Unassembled WGS sequence"/>
</dbReference>
<dbReference type="EMBL" id="JH719942">
    <property type="protein sequence ID" value="EJF54179.1"/>
    <property type="molecule type" value="Genomic_DNA"/>
</dbReference>
<proteinExistence type="predicted"/>
<evidence type="ECO:0000313" key="3">
    <source>
        <dbReference type="EMBL" id="EJF54179.1"/>
    </source>
</evidence>